<proteinExistence type="predicted"/>
<protein>
    <recommendedName>
        <fullName evidence="3">Regulatory protein zeste</fullName>
    </recommendedName>
</protein>
<reference evidence="1" key="1">
    <citation type="submission" date="2021-12" db="EMBL/GenBank/DDBJ databases">
        <authorList>
            <person name="King R."/>
        </authorList>
    </citation>
    <scope>NUCLEOTIDE SEQUENCE</scope>
</reference>
<accession>A0A9P0B1J1</accession>
<evidence type="ECO:0000313" key="2">
    <source>
        <dbReference type="Proteomes" id="UP001154078"/>
    </source>
</evidence>
<evidence type="ECO:0008006" key="3">
    <source>
        <dbReference type="Google" id="ProtNLM"/>
    </source>
</evidence>
<dbReference type="Proteomes" id="UP001154078">
    <property type="component" value="Chromosome 4"/>
</dbReference>
<dbReference type="EMBL" id="OV121135">
    <property type="protein sequence ID" value="CAH0555342.1"/>
    <property type="molecule type" value="Genomic_DNA"/>
</dbReference>
<dbReference type="AlphaFoldDB" id="A0A9P0B1J1"/>
<sequence length="195" mass="22616">MPKSLSTPSKRSAPTNGIQKNMLIEYMEQNPKLRAGTFSPDFTFKNAQTLWEIITIKLNAVPGGAKKDDWRMWRKIEIIEEKAQKSPTLLGPDAEVVADDHKFYSIPAPGGKTKRQRFQTSLELSKQMVNQVEYQNNFTNEYYIKKMEYLEHKIKHEDKMLEVAKENLEISKENLKIMKENLRVNSSILNILAKK</sequence>
<gene>
    <name evidence="1" type="ORF">MELIAE_LOCUS6737</name>
</gene>
<dbReference type="OrthoDB" id="7543230at2759"/>
<keyword evidence="2" id="KW-1185">Reference proteome</keyword>
<organism evidence="1 2">
    <name type="scientific">Brassicogethes aeneus</name>
    <name type="common">Rape pollen beetle</name>
    <name type="synonym">Meligethes aeneus</name>
    <dbReference type="NCBI Taxonomy" id="1431903"/>
    <lineage>
        <taxon>Eukaryota</taxon>
        <taxon>Metazoa</taxon>
        <taxon>Ecdysozoa</taxon>
        <taxon>Arthropoda</taxon>
        <taxon>Hexapoda</taxon>
        <taxon>Insecta</taxon>
        <taxon>Pterygota</taxon>
        <taxon>Neoptera</taxon>
        <taxon>Endopterygota</taxon>
        <taxon>Coleoptera</taxon>
        <taxon>Polyphaga</taxon>
        <taxon>Cucujiformia</taxon>
        <taxon>Nitidulidae</taxon>
        <taxon>Meligethinae</taxon>
        <taxon>Brassicogethes</taxon>
    </lineage>
</organism>
<name>A0A9P0B1J1_BRAAE</name>
<evidence type="ECO:0000313" key="1">
    <source>
        <dbReference type="EMBL" id="CAH0555342.1"/>
    </source>
</evidence>